<dbReference type="Proteomes" id="UP000692954">
    <property type="component" value="Unassembled WGS sequence"/>
</dbReference>
<accession>A0A8S1RIN1</accession>
<evidence type="ECO:0000313" key="1">
    <source>
        <dbReference type="EMBL" id="CAD8127142.1"/>
    </source>
</evidence>
<dbReference type="OrthoDB" id="297288at2759"/>
<name>A0A8S1RIN1_9CILI</name>
<dbReference type="AlphaFoldDB" id="A0A8S1RIN1"/>
<reference evidence="1" key="1">
    <citation type="submission" date="2021-01" db="EMBL/GenBank/DDBJ databases">
        <authorList>
            <consortium name="Genoscope - CEA"/>
            <person name="William W."/>
        </authorList>
    </citation>
    <scope>NUCLEOTIDE SEQUENCE</scope>
</reference>
<sequence>MNSRNGSKERQQREVVKSLFWEHSKNLPPFFAENVLFLEMEVECNNVTIEVVNQLLELYRIGVEYFESIKSNKFLIFKNKTQQLLMKGTVNQCMNVAYEELKHETALKKTSNSENQERIAPLPPSSRLVIAQKSQKQQEVENQLKYIKEQDQKLQVNQLLEYHGYESQRVTRIHNKALQEQEDQVQQRLQRRRMNQSVKLKGQIE</sequence>
<dbReference type="EMBL" id="CAJJDN010000173">
    <property type="protein sequence ID" value="CAD8127142.1"/>
    <property type="molecule type" value="Genomic_DNA"/>
</dbReference>
<organism evidence="1 2">
    <name type="scientific">Paramecium sonneborni</name>
    <dbReference type="NCBI Taxonomy" id="65129"/>
    <lineage>
        <taxon>Eukaryota</taxon>
        <taxon>Sar</taxon>
        <taxon>Alveolata</taxon>
        <taxon>Ciliophora</taxon>
        <taxon>Intramacronucleata</taxon>
        <taxon>Oligohymenophorea</taxon>
        <taxon>Peniculida</taxon>
        <taxon>Parameciidae</taxon>
        <taxon>Paramecium</taxon>
    </lineage>
</organism>
<comment type="caution">
    <text evidence="1">The sequence shown here is derived from an EMBL/GenBank/DDBJ whole genome shotgun (WGS) entry which is preliminary data.</text>
</comment>
<proteinExistence type="predicted"/>
<keyword evidence="2" id="KW-1185">Reference proteome</keyword>
<gene>
    <name evidence="1" type="ORF">PSON_ATCC_30995.1.T1730064</name>
</gene>
<evidence type="ECO:0000313" key="2">
    <source>
        <dbReference type="Proteomes" id="UP000692954"/>
    </source>
</evidence>
<protein>
    <submittedName>
        <fullName evidence="1">Uncharacterized protein</fullName>
    </submittedName>
</protein>